<gene>
    <name evidence="1" type="ORF">QAD02_007391</name>
</gene>
<proteinExistence type="predicted"/>
<evidence type="ECO:0000313" key="1">
    <source>
        <dbReference type="EMBL" id="KAJ8665729.1"/>
    </source>
</evidence>
<accession>A0ACC2N3T6</accession>
<keyword evidence="2" id="KW-1185">Reference proteome</keyword>
<dbReference type="EMBL" id="CM056744">
    <property type="protein sequence ID" value="KAJ8665729.1"/>
    <property type="molecule type" value="Genomic_DNA"/>
</dbReference>
<comment type="caution">
    <text evidence="1">The sequence shown here is derived from an EMBL/GenBank/DDBJ whole genome shotgun (WGS) entry which is preliminary data.</text>
</comment>
<protein>
    <submittedName>
        <fullName evidence="1">Uncharacterized protein</fullName>
    </submittedName>
</protein>
<name>A0ACC2N3T6_9HYME</name>
<organism evidence="1 2">
    <name type="scientific">Eretmocerus hayati</name>
    <dbReference type="NCBI Taxonomy" id="131215"/>
    <lineage>
        <taxon>Eukaryota</taxon>
        <taxon>Metazoa</taxon>
        <taxon>Ecdysozoa</taxon>
        <taxon>Arthropoda</taxon>
        <taxon>Hexapoda</taxon>
        <taxon>Insecta</taxon>
        <taxon>Pterygota</taxon>
        <taxon>Neoptera</taxon>
        <taxon>Endopterygota</taxon>
        <taxon>Hymenoptera</taxon>
        <taxon>Apocrita</taxon>
        <taxon>Proctotrupomorpha</taxon>
        <taxon>Chalcidoidea</taxon>
        <taxon>Aphelinidae</taxon>
        <taxon>Aphelininae</taxon>
        <taxon>Eretmocerus</taxon>
    </lineage>
</organism>
<reference evidence="1" key="1">
    <citation type="submission" date="2023-04" db="EMBL/GenBank/DDBJ databases">
        <title>A chromosome-level genome assembly of the parasitoid wasp Eretmocerus hayati.</title>
        <authorList>
            <person name="Zhong Y."/>
            <person name="Liu S."/>
            <person name="Liu Y."/>
        </authorList>
    </citation>
    <scope>NUCLEOTIDE SEQUENCE</scope>
    <source>
        <strain evidence="1">ZJU_SS_LIU_2023</strain>
    </source>
</reference>
<evidence type="ECO:0000313" key="2">
    <source>
        <dbReference type="Proteomes" id="UP001239111"/>
    </source>
</evidence>
<dbReference type="Proteomes" id="UP001239111">
    <property type="component" value="Chromosome 4"/>
</dbReference>
<sequence length="1309" mass="149106">MPINDESDQGCSSKADNLGQLHTAAFDFTNQESDALVESVNRFHLYFAGEKYPDLSPRTCWMWPLIGLHFNEVIGKNSLARQRSLTELQDHWEKLRIRLMKADSLDETTSKSLSKGPNDNNVCNEEIKIKKETKIDLTSNDHFNDQMDVKKSNTGTITKDIRVDAKIDLTISDDDETSFIVASALESNVDQKESFAIASTSDIQEQALGAQITKRVRTMSTTEVPQKKLKLRKASSGDSVGEKEIQENGRRESITRKVKEAELEVWQRRNKNADLYNEILRLKIQIAEKEIKILDSKIESGQQTGAKLCCSCHNYSVLSDLVAEYPLELMCSSTTFVMDTRVDTEFAGISATLEQWGFGDLQTAFKGAIESPGRALHFQSLSDEELRSIVPQEYERFASFKSTYLQNMAKRRRTELNSSISEQSTTPSSNYPNTLDTIDVTDEVVGLGIDLQLVSSGVSSVSQVTISQEEQALVATSNESNPESTATGSVNLVDEVSDRLQNMSLLLTKYNNIDTYFTENQREHPYYNLLRSTKEGKLILIDILNDVVFDKATRIMICVLVVSHELDLTAKTHRPFYLAPEDLRRILQNILKLAPNEKVNALCYYTPGVTTLLTVTGFEPLKSKSRASGHIVKAYEDDRKVLSRKDHICPKSALVLKSPEGLCYAELLYDLLEVPSAHDEDQFIKAWSLKLLFRIKNLYVHRNISEIVSLLPVYEDQRLGPLLIGHDFERVVNKTGHEQECRFKEDIANKFLKYWPVYSPAILRAGQSHLGIVAKRLQNKEDRKINDLYIDIPTDMIIHDSENSSHRDVRALMTLPLLFKASLKRPAKTSWIPTEEDKALCFIEYLENDATLEQVQQFAVSKKVYFEGNGVGSAQPFVVLCGPINKTTCASLVLGDNLGLNSLLAYTSSFTNTYCCRICEASPDGIRGMVREILKLIRTKEKYESDILQNCTSRGSTGYSLFNEVPDFHVLKASVDVMHDVFEGVVPTVMSKILIELIVNEKCVKVKDINDALDKLDFDFEKSNKPLHIKLEYMKANKSLKMSASEALFFVRYFGVMVGHLVDEDLPIWQLYIKLRDLIDILTSPEITKSQAVEFGEDVEEFLRKWIDLDETLTIKFHLLVHYLRMLRENGPWIKYSALRFESKHTEIKDILSVVECNKNILKTVGVRLNLSLARFQFEKYEVSHVIRGPSQVNINIHKHFYDAHKKEALKHVTINDICYKLGTIIVVDIHDVDVEFGEISGIYEIDGQIHFEYQTFEYVTFDRRYYAYRVFQNVNNVKVVSFKALACKTPCLKFVIKDSLYITTRYRL</sequence>